<accession>A0A9Q5JIY4</accession>
<reference evidence="2" key="1">
    <citation type="submission" date="2016-09" db="EMBL/GenBank/DDBJ databases">
        <title>Draft genome sequence of a novel species of the family Streptococcaceae isolated from flowers.</title>
        <authorList>
            <person name="Chuah L.-O."/>
            <person name="Yap K.-P."/>
            <person name="Thong K.L."/>
            <person name="Liong M.T."/>
            <person name="Ahmad R."/>
            <person name="Rusul G."/>
        </authorList>
    </citation>
    <scope>NUCLEOTIDE SEQUENCE [LARGE SCALE GENOMIC DNA]</scope>
    <source>
        <strain evidence="2">HibF3</strain>
    </source>
</reference>
<protein>
    <submittedName>
        <fullName evidence="1">Uncharacterized protein</fullName>
    </submittedName>
</protein>
<dbReference type="AlphaFoldDB" id="A0A9Q5JIY4"/>
<evidence type="ECO:0000313" key="1">
    <source>
        <dbReference type="EMBL" id="OFI48028.1"/>
    </source>
</evidence>
<name>A0A9Q5JIY4_9LACT</name>
<gene>
    <name evidence="1" type="ORF">BG262_00570</name>
</gene>
<organism evidence="1 2">
    <name type="scientific">Floricoccus penangensis</name>
    <dbReference type="NCBI Taxonomy" id="1859475"/>
    <lineage>
        <taxon>Bacteria</taxon>
        <taxon>Bacillati</taxon>
        <taxon>Bacillota</taxon>
        <taxon>Bacilli</taxon>
        <taxon>Lactobacillales</taxon>
        <taxon>Streptococcaceae</taxon>
        <taxon>Floricoccus</taxon>
    </lineage>
</organism>
<keyword evidence="2" id="KW-1185">Reference proteome</keyword>
<sequence length="243" mass="28971">MTNNIDAYEEFFKEFNITSDKLIDFSKKTIKYIEKDKAQELCQTLDDEIISKKNIYVRRYGNPNGKYNTQKLQELFYNDFLFDKGSTFIQIDPNNNSKPKKLLEKNIILASSEKTILQNYQISHVYGRTKNCYAFTAPWNLVYLPKILDPFTGHESKGDFTRIFTQEFQKYIYEIFKDQIDCFNKKMEEIDETIFKKNLKHTFKNELAEELKELKDSNTITDKHVDRFIQSMQNEFSKINIIE</sequence>
<proteinExistence type="predicted"/>
<dbReference type="EMBL" id="MKIQ01000001">
    <property type="protein sequence ID" value="OFI48028.1"/>
    <property type="molecule type" value="Genomic_DNA"/>
</dbReference>
<dbReference type="Proteomes" id="UP000177273">
    <property type="component" value="Unassembled WGS sequence"/>
</dbReference>
<dbReference type="RefSeq" id="WP_070786939.1">
    <property type="nucleotide sequence ID" value="NZ_MKIQ01000001.1"/>
</dbReference>
<evidence type="ECO:0000313" key="2">
    <source>
        <dbReference type="Proteomes" id="UP000177273"/>
    </source>
</evidence>
<comment type="caution">
    <text evidence="1">The sequence shown here is derived from an EMBL/GenBank/DDBJ whole genome shotgun (WGS) entry which is preliminary data.</text>
</comment>
<dbReference type="OrthoDB" id="2964117at2"/>